<dbReference type="RefSeq" id="WP_143646842.1">
    <property type="nucleotide sequence ID" value="NZ_JABJWZ010000083.1"/>
</dbReference>
<dbReference type="SMART" id="SM00894">
    <property type="entry name" value="Excalibur"/>
    <property type="match status" value="1"/>
</dbReference>
<name>A0A5P0YM26_9ACTN</name>
<organism evidence="5 6">
    <name type="scientific">Streptomyces alkaliterrae</name>
    <dbReference type="NCBI Taxonomy" id="2213162"/>
    <lineage>
        <taxon>Bacteria</taxon>
        <taxon>Bacillati</taxon>
        <taxon>Actinomycetota</taxon>
        <taxon>Actinomycetes</taxon>
        <taxon>Kitasatosporales</taxon>
        <taxon>Streptomycetaceae</taxon>
        <taxon>Streptomyces</taxon>
    </lineage>
</organism>
<dbReference type="Proteomes" id="UP000525686">
    <property type="component" value="Unassembled WGS sequence"/>
</dbReference>
<dbReference type="InterPro" id="IPR008613">
    <property type="entry name" value="Excalibur_Ca-bd_domain"/>
</dbReference>
<dbReference type="Proteomes" id="UP000320857">
    <property type="component" value="Unassembled WGS sequence"/>
</dbReference>
<evidence type="ECO:0000313" key="8">
    <source>
        <dbReference type="Proteomes" id="UP000525686"/>
    </source>
</evidence>
<dbReference type="Pfam" id="PF05901">
    <property type="entry name" value="Excalibur"/>
    <property type="match status" value="1"/>
</dbReference>
<evidence type="ECO:0000313" key="7">
    <source>
        <dbReference type="Proteomes" id="UP000517765"/>
    </source>
</evidence>
<sequence length="181" mass="17624">MTYQPGPPGAPYGGPPPGGPYGGGAPYAPTPPPVPAQRPLYRMKRIWAGGVGLLLIGSGCGALGAEDNKDTAPAAATASPAVTVTTTATATATATAKPKPAVTVTEKPKPAPTVTVTATVRVTEPARAGDGGTTASGGGGGGAVYYRNCDAARAAGAAPVYRGQPGYGPHLDRDGDGVGCE</sequence>
<evidence type="ECO:0000313" key="4">
    <source>
        <dbReference type="EMBL" id="MBB1257753.1"/>
    </source>
</evidence>
<evidence type="ECO:0000256" key="1">
    <source>
        <dbReference type="SAM" id="MobiDB-lite"/>
    </source>
</evidence>
<feature type="domain" description="Excalibur calcium-binding" evidence="2">
    <location>
        <begin position="145"/>
        <end position="181"/>
    </location>
</feature>
<gene>
    <name evidence="5" type="ORF">FNX44_005635</name>
    <name evidence="3" type="ORF">H3146_11695</name>
    <name evidence="4" type="ORF">H3147_02765</name>
</gene>
<accession>A0A5P0YM26</accession>
<evidence type="ECO:0000259" key="2">
    <source>
        <dbReference type="SMART" id="SM00894"/>
    </source>
</evidence>
<dbReference type="AlphaFoldDB" id="A0A5P0YM26"/>
<comment type="caution">
    <text evidence="5">The sequence shown here is derived from an EMBL/GenBank/DDBJ whole genome shotgun (WGS) entry which is preliminary data.</text>
</comment>
<evidence type="ECO:0000313" key="3">
    <source>
        <dbReference type="EMBL" id="MBB1254025.1"/>
    </source>
</evidence>
<dbReference type="OrthoDB" id="4337778at2"/>
<dbReference type="EMBL" id="JABJWZ010000083">
    <property type="protein sequence ID" value="MBB1254025.1"/>
    <property type="molecule type" value="Genomic_DNA"/>
</dbReference>
<dbReference type="EMBL" id="JABJXA010000009">
    <property type="protein sequence ID" value="MBB1257753.1"/>
    <property type="molecule type" value="Genomic_DNA"/>
</dbReference>
<feature type="region of interest" description="Disordered" evidence="1">
    <location>
        <begin position="1"/>
        <end position="31"/>
    </location>
</feature>
<dbReference type="Proteomes" id="UP000517765">
    <property type="component" value="Unassembled WGS sequence"/>
</dbReference>
<reference evidence="5 6" key="1">
    <citation type="submission" date="2019-10" db="EMBL/GenBank/DDBJ databases">
        <title>Streptomyces sp. nov., a novel actinobacterium isolated from alkaline environment.</title>
        <authorList>
            <person name="Golinska P."/>
        </authorList>
    </citation>
    <scope>NUCLEOTIDE SEQUENCE [LARGE SCALE GENOMIC DNA]</scope>
    <source>
        <strain evidence="5 6">OF1</strain>
    </source>
</reference>
<protein>
    <submittedName>
        <fullName evidence="3">Excalibur calcium-binding domain-containing protein</fullName>
    </submittedName>
</protein>
<reference evidence="3" key="3">
    <citation type="journal article" name="Syst. Appl. Microbiol.">
        <title>Streptomyces alkaliterrae sp. nov., isolated from an alkaline soil, and emended descriptions of Streptomyces alkaliphilus, Streptomyces calidiresistens and Streptomyces durbertensis.</title>
        <authorList>
            <person name="Swiecimska M."/>
            <person name="Golinska P."/>
            <person name="Nouioui I."/>
            <person name="Wypij M."/>
            <person name="Rai M."/>
            <person name="Sangal V."/>
            <person name="Goodfellow M."/>
        </authorList>
    </citation>
    <scope>NUCLEOTIDE SEQUENCE</scope>
    <source>
        <strain evidence="3">OF3</strain>
        <strain evidence="4">OF8</strain>
    </source>
</reference>
<reference evidence="7 8" key="2">
    <citation type="submission" date="2020-05" db="EMBL/GenBank/DDBJ databases">
        <title>Classification of alakaliphilic streptomycetes isolated from an alkaline soil next to Lonar Crater, India and a proposal for the recognition of Streptomyces alkaliterrae sp. nov.</title>
        <authorList>
            <person name="Golinska P."/>
        </authorList>
    </citation>
    <scope>NUCLEOTIDE SEQUENCE [LARGE SCALE GENOMIC DNA]</scope>
    <source>
        <strain evidence="8">OF3</strain>
        <strain evidence="7">OF8</strain>
    </source>
</reference>
<dbReference type="EMBL" id="VJYK02000037">
    <property type="protein sequence ID" value="MQS01365.1"/>
    <property type="molecule type" value="Genomic_DNA"/>
</dbReference>
<proteinExistence type="predicted"/>
<feature type="compositionally biased region" description="Pro residues" evidence="1">
    <location>
        <begin position="1"/>
        <end position="19"/>
    </location>
</feature>
<evidence type="ECO:0000313" key="6">
    <source>
        <dbReference type="Proteomes" id="UP000320857"/>
    </source>
</evidence>
<evidence type="ECO:0000313" key="5">
    <source>
        <dbReference type="EMBL" id="MQS01365.1"/>
    </source>
</evidence>
<keyword evidence="6" id="KW-1185">Reference proteome</keyword>